<protein>
    <submittedName>
        <fullName evidence="2">Uncharacterized protein (TIGR03086 family)</fullName>
    </submittedName>
</protein>
<organism evidence="2 3">
    <name type="scientific">Kribbella antiqua</name>
    <dbReference type="NCBI Taxonomy" id="2512217"/>
    <lineage>
        <taxon>Bacteria</taxon>
        <taxon>Bacillati</taxon>
        <taxon>Actinomycetota</taxon>
        <taxon>Actinomycetes</taxon>
        <taxon>Propionibacteriales</taxon>
        <taxon>Kribbellaceae</taxon>
        <taxon>Kribbella</taxon>
    </lineage>
</organism>
<dbReference type="SUPFAM" id="SSF109854">
    <property type="entry name" value="DinB/YfiT-like putative metalloenzymes"/>
    <property type="match status" value="1"/>
</dbReference>
<evidence type="ECO:0000313" key="2">
    <source>
        <dbReference type="EMBL" id="TCO45208.1"/>
    </source>
</evidence>
<dbReference type="Pfam" id="PF11716">
    <property type="entry name" value="MDMPI_N"/>
    <property type="match status" value="1"/>
</dbReference>
<sequence length="233" mass="25098">MDNRATCTSIPAIPEGSSPGEATLVGRAAGCHNPDVSATRDPLELLVAANDEFAQRLRFVGPDDWRRPTPCTEWDVRALVNHVVGGNVRYQLLLRGAPTEQVEATRTIDHLGDDALASFVATADGVVACFHEDGALERIAHHARGDRTGRELLSMRILDAAIHAWDLARAIGADETLADDVVAFLLADTADLDLGPQQRAFAPADGDVPRNASPQAQLLHRLGRHPSITQEDQ</sequence>
<dbReference type="AlphaFoldDB" id="A0A4R2IMN7"/>
<dbReference type="InterPro" id="IPR017520">
    <property type="entry name" value="CHP03086"/>
</dbReference>
<reference evidence="2 3" key="1">
    <citation type="journal article" date="2015" name="Stand. Genomic Sci.">
        <title>Genomic Encyclopedia of Bacterial and Archaeal Type Strains, Phase III: the genomes of soil and plant-associated and newly described type strains.</title>
        <authorList>
            <person name="Whitman W.B."/>
            <person name="Woyke T."/>
            <person name="Klenk H.P."/>
            <person name="Zhou Y."/>
            <person name="Lilburn T.G."/>
            <person name="Beck B.J."/>
            <person name="De Vos P."/>
            <person name="Vandamme P."/>
            <person name="Eisen J.A."/>
            <person name="Garrity G."/>
            <person name="Hugenholtz P."/>
            <person name="Kyrpides N.C."/>
        </authorList>
    </citation>
    <scope>NUCLEOTIDE SEQUENCE [LARGE SCALE GENOMIC DNA]</scope>
    <source>
        <strain evidence="2 3">VKM Ac-2541</strain>
    </source>
</reference>
<gene>
    <name evidence="2" type="ORF">EV646_109383</name>
</gene>
<comment type="caution">
    <text evidence="2">The sequence shown here is derived from an EMBL/GenBank/DDBJ whole genome shotgun (WGS) entry which is preliminary data.</text>
</comment>
<feature type="domain" description="Mycothiol-dependent maleylpyruvate isomerase metal-binding" evidence="1">
    <location>
        <begin position="48"/>
        <end position="168"/>
    </location>
</feature>
<dbReference type="NCBIfam" id="TIGR03083">
    <property type="entry name" value="maleylpyruvate isomerase family mycothiol-dependent enzyme"/>
    <property type="match status" value="1"/>
</dbReference>
<evidence type="ECO:0000313" key="3">
    <source>
        <dbReference type="Proteomes" id="UP000295573"/>
    </source>
</evidence>
<dbReference type="InterPro" id="IPR017517">
    <property type="entry name" value="Maleyloyr_isom"/>
</dbReference>
<proteinExistence type="predicted"/>
<name>A0A4R2IMN7_9ACTN</name>
<dbReference type="GO" id="GO:0046872">
    <property type="term" value="F:metal ion binding"/>
    <property type="evidence" value="ECO:0007669"/>
    <property type="project" value="InterPro"/>
</dbReference>
<accession>A0A4R2IMN7</accession>
<dbReference type="Gene3D" id="1.20.120.450">
    <property type="entry name" value="dinb family like domain"/>
    <property type="match status" value="1"/>
</dbReference>
<dbReference type="InterPro" id="IPR034660">
    <property type="entry name" value="DinB/YfiT-like"/>
</dbReference>
<dbReference type="EMBL" id="SLWR01000009">
    <property type="protein sequence ID" value="TCO45208.1"/>
    <property type="molecule type" value="Genomic_DNA"/>
</dbReference>
<keyword evidence="3" id="KW-1185">Reference proteome</keyword>
<dbReference type="NCBIfam" id="TIGR03086">
    <property type="entry name" value="TIGR03086 family metal-binding protein"/>
    <property type="match status" value="1"/>
</dbReference>
<dbReference type="InterPro" id="IPR024344">
    <property type="entry name" value="MDMPI_metal-binding"/>
</dbReference>
<dbReference type="Proteomes" id="UP000295573">
    <property type="component" value="Unassembled WGS sequence"/>
</dbReference>
<evidence type="ECO:0000259" key="1">
    <source>
        <dbReference type="Pfam" id="PF11716"/>
    </source>
</evidence>